<name>A0A345ZRE9_9HYPH</name>
<dbReference type="Proteomes" id="UP000254889">
    <property type="component" value="Chromosome"/>
</dbReference>
<dbReference type="SUPFAM" id="SSF54427">
    <property type="entry name" value="NTF2-like"/>
    <property type="match status" value="1"/>
</dbReference>
<dbReference type="KEGG" id="ptaw:DW352_02560"/>
<protein>
    <submittedName>
        <fullName evidence="2">Nuclear transport factor 2 family protein</fullName>
    </submittedName>
</protein>
<evidence type="ECO:0000259" key="1">
    <source>
        <dbReference type="Pfam" id="PF12680"/>
    </source>
</evidence>
<dbReference type="EMBL" id="CP031417">
    <property type="protein sequence ID" value="AXK79496.1"/>
    <property type="molecule type" value="Genomic_DNA"/>
</dbReference>
<dbReference type="OrthoDB" id="7064268at2"/>
<proteinExistence type="predicted"/>
<evidence type="ECO:0000313" key="3">
    <source>
        <dbReference type="Proteomes" id="UP000254889"/>
    </source>
</evidence>
<dbReference type="Pfam" id="PF12680">
    <property type="entry name" value="SnoaL_2"/>
    <property type="match status" value="1"/>
</dbReference>
<evidence type="ECO:0000313" key="2">
    <source>
        <dbReference type="EMBL" id="AXK79496.1"/>
    </source>
</evidence>
<dbReference type="InterPro" id="IPR032710">
    <property type="entry name" value="NTF2-like_dom_sf"/>
</dbReference>
<reference evidence="2 3" key="1">
    <citation type="submission" date="2018-07" db="EMBL/GenBank/DDBJ databases">
        <authorList>
            <person name="Quirk P.G."/>
            <person name="Krulwich T.A."/>
        </authorList>
    </citation>
    <scope>NUCLEOTIDE SEQUENCE [LARGE SCALE GENOMIC DNA]</scope>
    <source>
        <strain evidence="2 3">CC-BB4</strain>
    </source>
</reference>
<dbReference type="InterPro" id="IPR037401">
    <property type="entry name" value="SnoaL-like"/>
</dbReference>
<dbReference type="AlphaFoldDB" id="A0A345ZRE9"/>
<organism evidence="2 3">
    <name type="scientific">Pseudolabrys taiwanensis</name>
    <dbReference type="NCBI Taxonomy" id="331696"/>
    <lineage>
        <taxon>Bacteria</taxon>
        <taxon>Pseudomonadati</taxon>
        <taxon>Pseudomonadota</taxon>
        <taxon>Alphaproteobacteria</taxon>
        <taxon>Hyphomicrobiales</taxon>
        <taxon>Xanthobacteraceae</taxon>
        <taxon>Pseudolabrys</taxon>
    </lineage>
</organism>
<feature type="domain" description="SnoaL-like" evidence="1">
    <location>
        <begin position="13"/>
        <end position="113"/>
    </location>
</feature>
<accession>A0A345ZRE9</accession>
<keyword evidence="3" id="KW-1185">Reference proteome</keyword>
<sequence length="132" mass="14158">MTMSKTVQDLLMRNLLEVFGERDPVKRRAVIEAIYAPATTFIDPEGSYSGWDGVEQAAATLQAATPGFAFSAFGDAQVLGAAVRLRWAYGPAEAPQRVTGTDFALVNEGRIVAMYTFVDAHYAARHAASGTA</sequence>
<gene>
    <name evidence="2" type="ORF">DW352_02560</name>
</gene>
<dbReference type="Gene3D" id="3.10.450.50">
    <property type="match status" value="1"/>
</dbReference>